<dbReference type="InterPro" id="IPR045154">
    <property type="entry name" value="PCF11-like"/>
</dbReference>
<dbReference type="InterPro" id="IPR006569">
    <property type="entry name" value="CID_dom"/>
</dbReference>
<dbReference type="Pfam" id="PF21936">
    <property type="entry name" value="Pcf11_C"/>
    <property type="match status" value="1"/>
</dbReference>
<organism evidence="4 5">
    <name type="scientific">Funneliformis mosseae</name>
    <name type="common">Endomycorrhizal fungus</name>
    <name type="synonym">Glomus mosseae</name>
    <dbReference type="NCBI Taxonomy" id="27381"/>
    <lineage>
        <taxon>Eukaryota</taxon>
        <taxon>Fungi</taxon>
        <taxon>Fungi incertae sedis</taxon>
        <taxon>Mucoromycota</taxon>
        <taxon>Glomeromycotina</taxon>
        <taxon>Glomeromycetes</taxon>
        <taxon>Glomerales</taxon>
        <taxon>Glomeraceae</taxon>
        <taxon>Funneliformis</taxon>
    </lineage>
</organism>
<dbReference type="Gene3D" id="1.25.40.90">
    <property type="match status" value="1"/>
</dbReference>
<dbReference type="InterPro" id="IPR021605">
    <property type="entry name" value="Pcf11_Clp1-ID"/>
</dbReference>
<feature type="compositionally biased region" description="Basic and acidic residues" evidence="1">
    <location>
        <begin position="675"/>
        <end position="685"/>
    </location>
</feature>
<proteinExistence type="predicted"/>
<dbReference type="GO" id="GO:0006369">
    <property type="term" value="P:termination of RNA polymerase II transcription"/>
    <property type="evidence" value="ECO:0007669"/>
    <property type="project" value="InterPro"/>
</dbReference>
<dbReference type="Pfam" id="PF11526">
    <property type="entry name" value="Pfc11_Clp1_ID"/>
    <property type="match status" value="1"/>
</dbReference>
<protein>
    <submittedName>
        <fullName evidence="4">12280_t:CDS:1</fullName>
    </submittedName>
</protein>
<evidence type="ECO:0000259" key="2">
    <source>
        <dbReference type="PROSITE" id="PS50179"/>
    </source>
</evidence>
<feature type="region of interest" description="Disordered" evidence="1">
    <location>
        <begin position="375"/>
        <end position="405"/>
    </location>
</feature>
<dbReference type="CDD" id="cd16982">
    <property type="entry name" value="CID_Pcf11"/>
    <property type="match status" value="1"/>
</dbReference>
<evidence type="ECO:0000259" key="3">
    <source>
        <dbReference type="PROSITE" id="PS51391"/>
    </source>
</evidence>
<dbReference type="InterPro" id="IPR002014">
    <property type="entry name" value="VHS_dom"/>
</dbReference>
<dbReference type="InterPro" id="IPR047415">
    <property type="entry name" value="Pcf11_CID"/>
</dbReference>
<comment type="caution">
    <text evidence="4">The sequence shown here is derived from an EMBL/GenBank/DDBJ whole genome shotgun (WGS) entry which is preliminary data.</text>
</comment>
<dbReference type="GO" id="GO:0007034">
    <property type="term" value="P:vacuolar transport"/>
    <property type="evidence" value="ECO:0007669"/>
    <property type="project" value="UniProtKB-ARBA"/>
</dbReference>
<feature type="domain" description="CID" evidence="3">
    <location>
        <begin position="7"/>
        <end position="141"/>
    </location>
</feature>
<gene>
    <name evidence="4" type="ORF">FMOSSE_LOCUS2786</name>
</gene>
<reference evidence="4" key="1">
    <citation type="submission" date="2021-06" db="EMBL/GenBank/DDBJ databases">
        <authorList>
            <person name="Kallberg Y."/>
            <person name="Tangrot J."/>
            <person name="Rosling A."/>
        </authorList>
    </citation>
    <scope>NUCLEOTIDE SEQUENCE</scope>
    <source>
        <strain evidence="4">87-6 pot B 2015</strain>
    </source>
</reference>
<dbReference type="InterPro" id="IPR054127">
    <property type="entry name" value="Pcf11_C"/>
</dbReference>
<evidence type="ECO:0000313" key="4">
    <source>
        <dbReference type="EMBL" id="CAG8476522.1"/>
    </source>
</evidence>
<feature type="compositionally biased region" description="Low complexity" evidence="1">
    <location>
        <begin position="661"/>
        <end position="670"/>
    </location>
</feature>
<feature type="region of interest" description="Disordered" evidence="1">
    <location>
        <begin position="438"/>
        <end position="462"/>
    </location>
</feature>
<dbReference type="PANTHER" id="PTHR15921">
    <property type="entry name" value="PRE-MRNA CLEAVAGE COMPLEX II"/>
    <property type="match status" value="1"/>
</dbReference>
<dbReference type="InterPro" id="IPR008942">
    <property type="entry name" value="ENTH_VHS"/>
</dbReference>
<feature type="domain" description="VHS" evidence="2">
    <location>
        <begin position="17"/>
        <end position="145"/>
    </location>
</feature>
<dbReference type="SMART" id="SM00582">
    <property type="entry name" value="RPR"/>
    <property type="match status" value="1"/>
</dbReference>
<feature type="compositionally biased region" description="Pro residues" evidence="1">
    <location>
        <begin position="382"/>
        <end position="403"/>
    </location>
</feature>
<dbReference type="GO" id="GO:0005737">
    <property type="term" value="C:cytoplasm"/>
    <property type="evidence" value="ECO:0007669"/>
    <property type="project" value="TreeGrafter"/>
</dbReference>
<dbReference type="GO" id="GO:0000993">
    <property type="term" value="F:RNA polymerase II complex binding"/>
    <property type="evidence" value="ECO:0007669"/>
    <property type="project" value="InterPro"/>
</dbReference>
<dbReference type="Proteomes" id="UP000789375">
    <property type="component" value="Unassembled WGS sequence"/>
</dbReference>
<evidence type="ECO:0000256" key="1">
    <source>
        <dbReference type="SAM" id="MobiDB-lite"/>
    </source>
</evidence>
<dbReference type="AlphaFoldDB" id="A0A9N8W487"/>
<dbReference type="GO" id="GO:0031124">
    <property type="term" value="P:mRNA 3'-end processing"/>
    <property type="evidence" value="ECO:0007669"/>
    <property type="project" value="InterPro"/>
</dbReference>
<dbReference type="GO" id="GO:0043130">
    <property type="term" value="F:ubiquitin binding"/>
    <property type="evidence" value="ECO:0007669"/>
    <property type="project" value="InterPro"/>
</dbReference>
<dbReference type="GO" id="GO:0035091">
    <property type="term" value="F:phosphatidylinositol binding"/>
    <property type="evidence" value="ECO:0007669"/>
    <property type="project" value="InterPro"/>
</dbReference>
<dbReference type="Pfam" id="PF04818">
    <property type="entry name" value="CID"/>
    <property type="match status" value="1"/>
</dbReference>
<accession>A0A9N8W487</accession>
<dbReference type="PANTHER" id="PTHR15921:SF3">
    <property type="entry name" value="PRE-MRNA CLEAVAGE COMPLEX 2 PROTEIN PCF11"/>
    <property type="match status" value="1"/>
</dbReference>
<feature type="region of interest" description="Disordered" evidence="1">
    <location>
        <begin position="658"/>
        <end position="691"/>
    </location>
</feature>
<keyword evidence="5" id="KW-1185">Reference proteome</keyword>
<dbReference type="GO" id="GO:0005849">
    <property type="term" value="C:mRNA cleavage factor complex"/>
    <property type="evidence" value="ECO:0007669"/>
    <property type="project" value="InterPro"/>
</dbReference>
<dbReference type="GO" id="GO:0003729">
    <property type="term" value="F:mRNA binding"/>
    <property type="evidence" value="ECO:0007669"/>
    <property type="project" value="InterPro"/>
</dbReference>
<evidence type="ECO:0000313" key="5">
    <source>
        <dbReference type="Proteomes" id="UP000789375"/>
    </source>
</evidence>
<dbReference type="PROSITE" id="PS50179">
    <property type="entry name" value="VHS"/>
    <property type="match status" value="1"/>
</dbReference>
<dbReference type="FunFam" id="1.25.40.90:FF:000016">
    <property type="entry name" value="mRNA cleavage factor complex component Pcf11"/>
    <property type="match status" value="1"/>
</dbReference>
<sequence>MANSELDLESVRQDYLASLQDLTFNSKPIITNLTIIAQENINAARSIVQAIEEQIRTCPPQHKLPVLYLLDSISKNVGGTYIMLFSRNLYHTFMDTYNAVDQTTKHKLERVLATWKSGPTGNPVYSLEVTGPIEKTLLKQQVRYQPRGSIDGGRSHIHINPNFLSGINQSGLTSYQQNQQPTTQQVQQVPQPIQQTSNVWVDAARYNNNVTTAFPPAATLPRQGFYNTPQFANKPVSPIIQQNQVFVPPPEQQGLLQECRAVILQRQQYASRNPNDLQNQNQIGNLQQLSEVLQKAPLTVEQIQQVRQLFASFNQMPNPATVQAQGPPIIPPSFPNLTQGLGPSISITGTTDFNVLSAALGVVFASSASSFNNSGSLITQPQPGPIPVRSPVQQPPSSIPQPPHNLLADPNSLVKNLINFGLHNIASNNLGNINGLNFTGRNNTPTPPPPSSINAEPPSSTVKSVMDLERIRLTSNDIQRKHEGAITVIYDALPRQCKQCGFRYPGNEEGKAKMDAHLDWHFRQNRRMKEKSKKAQSRSWFVSDEDWIHSRESDTKNTATPAFFDFDNIGAIKNVTGSGSVNIQTYRREELINESTVIVPFDPEKAGKPCPICQEKFQCFWNDTDEEWLFRNAVEVDGIIYHATCHADALKHQGNVKLSESESVSSPPVLGKRKASPEHISDMPKRPALVS</sequence>
<name>A0A9N8W487_FUNMO</name>
<dbReference type="EMBL" id="CAJVPP010000378">
    <property type="protein sequence ID" value="CAG8476522.1"/>
    <property type="molecule type" value="Genomic_DNA"/>
</dbReference>
<dbReference type="SUPFAM" id="SSF48464">
    <property type="entry name" value="ENTH/VHS domain"/>
    <property type="match status" value="1"/>
</dbReference>
<dbReference type="PROSITE" id="PS51391">
    <property type="entry name" value="CID"/>
    <property type="match status" value="1"/>
</dbReference>
<dbReference type="GO" id="GO:0016192">
    <property type="term" value="P:vesicle-mediated transport"/>
    <property type="evidence" value="ECO:0007669"/>
    <property type="project" value="UniProtKB-ARBA"/>
</dbReference>